<keyword evidence="1 2" id="KW-0732">Signal</keyword>
<name>A0A4P6PV08_9ACTN</name>
<dbReference type="Proteomes" id="UP000292235">
    <property type="component" value="Chromosome"/>
</dbReference>
<evidence type="ECO:0000313" key="4">
    <source>
        <dbReference type="Proteomes" id="UP000292235"/>
    </source>
</evidence>
<organism evidence="3 4">
    <name type="scientific">Streptomonospora litoralis</name>
    <dbReference type="NCBI Taxonomy" id="2498135"/>
    <lineage>
        <taxon>Bacteria</taxon>
        <taxon>Bacillati</taxon>
        <taxon>Actinomycetota</taxon>
        <taxon>Actinomycetes</taxon>
        <taxon>Streptosporangiales</taxon>
        <taxon>Nocardiopsidaceae</taxon>
        <taxon>Streptomonospora</taxon>
    </lineage>
</organism>
<dbReference type="AlphaFoldDB" id="A0A4P6PV08"/>
<dbReference type="EMBL" id="CP036455">
    <property type="protein sequence ID" value="QBI51933.1"/>
    <property type="molecule type" value="Genomic_DNA"/>
</dbReference>
<protein>
    <recommendedName>
        <fullName evidence="5">DUF4352 domain-containing protein</fullName>
    </recommendedName>
</protein>
<evidence type="ECO:0000313" key="3">
    <source>
        <dbReference type="EMBL" id="QBI51933.1"/>
    </source>
</evidence>
<sequence precursor="true">MTSPFVRRAAAVFATLTLLSLIVMAQSLVPDDTLATEPIAYSGEIGEPVDAERFTVRVERVRIAETAVDEDGLGSSGPIEAKGVWLVATAEITSATAPLLHIDAALVMGDGYVYSANRWLSNDMAGGTGTTLDPGIPVTGALAFEVPKKRLKDPTLQVSARQSIDGRLSARADVDLGLSGSELDRRLAQPEDRVVVPSPTETS</sequence>
<keyword evidence="4" id="KW-1185">Reference proteome</keyword>
<gene>
    <name evidence="3" type="ORF">EKD16_00560</name>
</gene>
<dbReference type="KEGG" id="strr:EKD16_00560"/>
<feature type="chain" id="PRO_5020591637" description="DUF4352 domain-containing protein" evidence="2">
    <location>
        <begin position="26"/>
        <end position="203"/>
    </location>
</feature>
<dbReference type="Gene3D" id="2.60.40.1240">
    <property type="match status" value="1"/>
</dbReference>
<dbReference type="InterPro" id="IPR029050">
    <property type="entry name" value="Immunoprotect_excell_Ig-like"/>
</dbReference>
<evidence type="ECO:0000256" key="2">
    <source>
        <dbReference type="SAM" id="SignalP"/>
    </source>
</evidence>
<evidence type="ECO:0000256" key="1">
    <source>
        <dbReference type="ARBA" id="ARBA00022729"/>
    </source>
</evidence>
<feature type="signal peptide" evidence="2">
    <location>
        <begin position="1"/>
        <end position="25"/>
    </location>
</feature>
<evidence type="ECO:0008006" key="5">
    <source>
        <dbReference type="Google" id="ProtNLM"/>
    </source>
</evidence>
<proteinExistence type="predicted"/>
<reference evidence="3 4" key="1">
    <citation type="submission" date="2019-02" db="EMBL/GenBank/DDBJ databases">
        <authorList>
            <person name="Khodamoradi S."/>
            <person name="Hahnke R.L."/>
            <person name="Kaempfer P."/>
            <person name="Schumann P."/>
            <person name="Rohde M."/>
            <person name="Steinert M."/>
            <person name="Luzhetskyy A."/>
            <person name="Wink J."/>
            <person name="Ruckert C."/>
        </authorList>
    </citation>
    <scope>NUCLEOTIDE SEQUENCE [LARGE SCALE GENOMIC DNA]</scope>
    <source>
        <strain evidence="3 4">M2</strain>
    </source>
</reference>
<dbReference type="OrthoDB" id="3431801at2"/>
<accession>A0A4P6PV08</accession>
<dbReference type="RefSeq" id="WP_131096567.1">
    <property type="nucleotide sequence ID" value="NZ_CP036455.1"/>
</dbReference>